<comment type="caution">
    <text evidence="8">The sequence shown here is derived from an EMBL/GenBank/DDBJ whole genome shotgun (WGS) entry which is preliminary data.</text>
</comment>
<evidence type="ECO:0000313" key="9">
    <source>
        <dbReference type="Proteomes" id="UP000753219"/>
    </source>
</evidence>
<dbReference type="EC" id="3.2.1.26" evidence="2"/>
<dbReference type="InterPro" id="IPR013189">
    <property type="entry name" value="Glyco_hydro_32_C"/>
</dbReference>
<evidence type="ECO:0000259" key="6">
    <source>
        <dbReference type="Pfam" id="PF00251"/>
    </source>
</evidence>
<evidence type="ECO:0000256" key="3">
    <source>
        <dbReference type="ARBA" id="ARBA00022801"/>
    </source>
</evidence>
<dbReference type="InterPro" id="IPR018053">
    <property type="entry name" value="Glyco_hydro_32_AS"/>
</dbReference>
<dbReference type="CDD" id="cd18623">
    <property type="entry name" value="GH32_ScrB-like"/>
    <property type="match status" value="1"/>
</dbReference>
<gene>
    <name evidence="8" type="ORF">KHZ85_02255</name>
</gene>
<evidence type="ECO:0000256" key="1">
    <source>
        <dbReference type="ARBA" id="ARBA00009902"/>
    </source>
</evidence>
<dbReference type="Pfam" id="PF00251">
    <property type="entry name" value="Glyco_hydro_32N"/>
    <property type="match status" value="1"/>
</dbReference>
<dbReference type="AlphaFoldDB" id="A0A942WG72"/>
<evidence type="ECO:0000256" key="4">
    <source>
        <dbReference type="ARBA" id="ARBA00023295"/>
    </source>
</evidence>
<sequence>MATKKLNYHLMPRKGWLNDPNGLVFFHGRYHIFYQADEDDLQGRMNKAWGHYSTTDFATYTRHELAILPDSEYDINGAYSGSAIIKEDTLYLFYTGNVRYSGNHDYIHSGREQNLICVESKDGFNFKNKRCLLTNKDYPRDCTKHVRDPKLFISKGNYHLLLGARLQDDTSCVLEYMSNDLNSWEYLQRYTPKKDVGYMMECPDLLKNENNRFIMCCPQGFVKEQEIFKNVYDCGYYKIKGNDLVEYQALDYGFDFYAPQTFYNSKRLIMMAWIGMPDNEYLDIYDDWNQTLSMPRQIEFKEGRMIQKPIDEILSLRKEKKKYCRSFAISKSSNIEFEADNEFVLSLNDIKMVYKKNELCLDLSKCNCNRNKRYIQNIKVNKMSIFIDETVLEIFINDGRYTMTSRFYDSNNQLNIKTEGIKEMITYEMKGVKIL</sequence>
<feature type="domain" description="Glycosyl hydrolase family 32 N-terminal" evidence="6">
    <location>
        <begin position="9"/>
        <end position="309"/>
    </location>
</feature>
<reference evidence="8" key="1">
    <citation type="submission" date="2021-02" db="EMBL/GenBank/DDBJ databases">
        <title>Infant gut strain persistence is associated with maternal origin, phylogeny, and functional potential including surface adhesion and iron acquisition.</title>
        <authorList>
            <person name="Lou Y.C."/>
        </authorList>
    </citation>
    <scope>NUCLEOTIDE SEQUENCE</scope>
    <source>
        <strain evidence="8">L3_108_103G1_dasL3_108_103G1_concoct_2</strain>
    </source>
</reference>
<protein>
    <recommendedName>
        <fullName evidence="2">beta-fructofuranosidase</fullName>
        <ecNumber evidence="2">3.2.1.26</ecNumber>
    </recommendedName>
</protein>
<name>A0A942WG72_9FIRM</name>
<dbReference type="PANTHER" id="PTHR43101">
    <property type="entry name" value="BETA-FRUCTOSIDASE"/>
    <property type="match status" value="1"/>
</dbReference>
<dbReference type="GO" id="GO:0005975">
    <property type="term" value="P:carbohydrate metabolic process"/>
    <property type="evidence" value="ECO:0007669"/>
    <property type="project" value="InterPro"/>
</dbReference>
<dbReference type="InterPro" id="IPR013320">
    <property type="entry name" value="ConA-like_dom_sf"/>
</dbReference>
<dbReference type="Gene3D" id="2.115.10.20">
    <property type="entry name" value="Glycosyl hydrolase domain, family 43"/>
    <property type="match status" value="1"/>
</dbReference>
<evidence type="ECO:0000256" key="2">
    <source>
        <dbReference type="ARBA" id="ARBA00012758"/>
    </source>
</evidence>
<dbReference type="InterPro" id="IPR023296">
    <property type="entry name" value="Glyco_hydro_beta-prop_sf"/>
</dbReference>
<dbReference type="PANTHER" id="PTHR43101:SF1">
    <property type="entry name" value="BETA-FRUCTOSIDASE"/>
    <property type="match status" value="1"/>
</dbReference>
<feature type="domain" description="Glycosyl hydrolase family 32 C-terminal" evidence="7">
    <location>
        <begin position="357"/>
        <end position="417"/>
    </location>
</feature>
<accession>A0A942WG72</accession>
<dbReference type="InterPro" id="IPR001362">
    <property type="entry name" value="Glyco_hydro_32"/>
</dbReference>
<dbReference type="Proteomes" id="UP000753219">
    <property type="component" value="Unassembled WGS sequence"/>
</dbReference>
<dbReference type="RefSeq" id="WP_278639716.1">
    <property type="nucleotide sequence ID" value="NZ_JAGZMZ010000004.1"/>
</dbReference>
<dbReference type="GO" id="GO:0004564">
    <property type="term" value="F:beta-fructofuranosidase activity"/>
    <property type="evidence" value="ECO:0007669"/>
    <property type="project" value="UniProtKB-EC"/>
</dbReference>
<dbReference type="InterPro" id="IPR013148">
    <property type="entry name" value="Glyco_hydro_32_N"/>
</dbReference>
<keyword evidence="3 5" id="KW-0378">Hydrolase</keyword>
<keyword evidence="4 5" id="KW-0326">Glycosidase</keyword>
<organism evidence="8 9">
    <name type="scientific">Amedibacillus dolichus</name>
    <dbReference type="NCBI Taxonomy" id="31971"/>
    <lineage>
        <taxon>Bacteria</taxon>
        <taxon>Bacillati</taxon>
        <taxon>Bacillota</taxon>
        <taxon>Erysipelotrichia</taxon>
        <taxon>Erysipelotrichales</taxon>
        <taxon>Erysipelotrichaceae</taxon>
        <taxon>Amedibacillus</taxon>
    </lineage>
</organism>
<dbReference type="InterPro" id="IPR051214">
    <property type="entry name" value="GH32_Enzymes"/>
</dbReference>
<dbReference type="SUPFAM" id="SSF49899">
    <property type="entry name" value="Concanavalin A-like lectins/glucanases"/>
    <property type="match status" value="1"/>
</dbReference>
<proteinExistence type="inferred from homology"/>
<dbReference type="Gene3D" id="2.60.120.560">
    <property type="entry name" value="Exo-inulinase, domain 1"/>
    <property type="match status" value="1"/>
</dbReference>
<dbReference type="Pfam" id="PF08244">
    <property type="entry name" value="Glyco_hydro_32C"/>
    <property type="match status" value="1"/>
</dbReference>
<evidence type="ECO:0000256" key="5">
    <source>
        <dbReference type="RuleBase" id="RU362110"/>
    </source>
</evidence>
<evidence type="ECO:0000259" key="7">
    <source>
        <dbReference type="Pfam" id="PF08244"/>
    </source>
</evidence>
<dbReference type="SMART" id="SM00640">
    <property type="entry name" value="Glyco_32"/>
    <property type="match status" value="1"/>
</dbReference>
<dbReference type="EMBL" id="JAGZMZ010000004">
    <property type="protein sequence ID" value="MBS4883567.1"/>
    <property type="molecule type" value="Genomic_DNA"/>
</dbReference>
<comment type="similarity">
    <text evidence="1 5">Belongs to the glycosyl hydrolase 32 family.</text>
</comment>
<evidence type="ECO:0000313" key="8">
    <source>
        <dbReference type="EMBL" id="MBS4883567.1"/>
    </source>
</evidence>
<dbReference type="PROSITE" id="PS00609">
    <property type="entry name" value="GLYCOSYL_HYDROL_F32"/>
    <property type="match status" value="1"/>
</dbReference>
<dbReference type="SUPFAM" id="SSF75005">
    <property type="entry name" value="Arabinanase/levansucrase/invertase"/>
    <property type="match status" value="1"/>
</dbReference>